<dbReference type="Proteomes" id="UP000694558">
    <property type="component" value="Chromosome 9"/>
</dbReference>
<dbReference type="GeneTree" id="ENSGT00940000160605"/>
<dbReference type="Ensembl" id="ENSSMAT00000074688.1">
    <property type="protein sequence ID" value="ENSSMAP00000065499.1"/>
    <property type="gene ID" value="ENSSMAG00000022585.1"/>
</dbReference>
<dbReference type="GO" id="GO:0005634">
    <property type="term" value="C:nucleus"/>
    <property type="evidence" value="ECO:0007669"/>
    <property type="project" value="TreeGrafter"/>
</dbReference>
<dbReference type="InterPro" id="IPR001436">
    <property type="entry name" value="Alpha-crystallin/sHSP_animal"/>
</dbReference>
<dbReference type="PROSITE" id="PS01031">
    <property type="entry name" value="SHSP"/>
    <property type="match status" value="1"/>
</dbReference>
<reference evidence="5" key="1">
    <citation type="submission" date="2023-05" db="EMBL/GenBank/DDBJ databases">
        <title>High-quality long-read genome of Scophthalmus maximus.</title>
        <authorList>
            <person name="Lien S."/>
            <person name="Martinez P."/>
        </authorList>
    </citation>
    <scope>NUCLEOTIDE SEQUENCE [LARGE SCALE GENOMIC DNA]</scope>
</reference>
<dbReference type="GO" id="GO:0034620">
    <property type="term" value="P:cellular response to unfolded protein"/>
    <property type="evidence" value="ECO:0007669"/>
    <property type="project" value="InterPro"/>
</dbReference>
<feature type="region of interest" description="Disordered" evidence="3">
    <location>
        <begin position="253"/>
        <end position="277"/>
    </location>
</feature>
<feature type="compositionally biased region" description="Basic and acidic residues" evidence="3">
    <location>
        <begin position="89"/>
        <end position="99"/>
    </location>
</feature>
<name>A0A8D3E140_SCOMX</name>
<feature type="domain" description="SHSP" evidence="4">
    <location>
        <begin position="154"/>
        <end position="262"/>
    </location>
</feature>
<sequence>SERRIKSLKWGVSDFKVKGETSFCCCCLPVVLVNLFLCLAPNSAGHGRGRLLHYGEPAEVSQGPVWRVAVRGPVPVPGPARVSLHGGRLRDVPVPRRPGDGLAGLGSAGPPRRAPRRVAVQQHFTHGLPAAPLHGGPRAVHQPVRGVVPAELAHLHHLLLVRRRRRRRGEPWKVCVNVHSFKPEELNIKTRDGFVEVSGKHEEKQEEGGIVTKNFTKKIQIPLDVDPQAVFASLSPEGVLIIEARQTPPYYLFSDEGPQGGDAQEAEVPKPQEAAMV</sequence>
<protein>
    <submittedName>
        <fullName evidence="5">Heat shock protein b8</fullName>
    </submittedName>
</protein>
<proteinExistence type="inferred from homology"/>
<dbReference type="GO" id="GO:0042803">
    <property type="term" value="F:protein homodimerization activity"/>
    <property type="evidence" value="ECO:0007669"/>
    <property type="project" value="InterPro"/>
</dbReference>
<dbReference type="Pfam" id="PF00011">
    <property type="entry name" value="HSP20"/>
    <property type="match status" value="1"/>
</dbReference>
<dbReference type="PRINTS" id="PR00299">
    <property type="entry name" value="ACRYSTALLIN"/>
</dbReference>
<evidence type="ECO:0000313" key="6">
    <source>
        <dbReference type="Proteomes" id="UP000694558"/>
    </source>
</evidence>
<reference evidence="5" key="2">
    <citation type="submission" date="2025-08" db="UniProtKB">
        <authorList>
            <consortium name="Ensembl"/>
        </authorList>
    </citation>
    <scope>IDENTIFICATION</scope>
</reference>
<evidence type="ECO:0000256" key="3">
    <source>
        <dbReference type="SAM" id="MobiDB-lite"/>
    </source>
</evidence>
<dbReference type="AlphaFoldDB" id="A0A8D3E140"/>
<dbReference type="PANTHER" id="PTHR46906">
    <property type="entry name" value="HEAT SHOCK PROTEIN BETA-8"/>
    <property type="match status" value="1"/>
</dbReference>
<dbReference type="InterPro" id="IPR008978">
    <property type="entry name" value="HSP20-like_chaperone"/>
</dbReference>
<comment type="similarity">
    <text evidence="1 2">Belongs to the small heat shock protein (HSP20) family.</text>
</comment>
<dbReference type="GO" id="GO:0101031">
    <property type="term" value="C:protein folding chaperone complex"/>
    <property type="evidence" value="ECO:0007669"/>
    <property type="project" value="TreeGrafter"/>
</dbReference>
<feature type="region of interest" description="Disordered" evidence="3">
    <location>
        <begin position="89"/>
        <end position="114"/>
    </location>
</feature>
<dbReference type="InterPro" id="IPR002068">
    <property type="entry name" value="A-crystallin/Hsp20_dom"/>
</dbReference>
<dbReference type="SUPFAM" id="SSF49764">
    <property type="entry name" value="HSP20-like chaperones"/>
    <property type="match status" value="1"/>
</dbReference>
<dbReference type="InterPro" id="IPR043254">
    <property type="entry name" value="HSPB8"/>
</dbReference>
<accession>A0A8D3E140</accession>
<evidence type="ECO:0000256" key="1">
    <source>
        <dbReference type="PROSITE-ProRule" id="PRU00285"/>
    </source>
</evidence>
<gene>
    <name evidence="5" type="primary">HSPB8</name>
</gene>
<evidence type="ECO:0000259" key="4">
    <source>
        <dbReference type="PROSITE" id="PS01031"/>
    </source>
</evidence>
<evidence type="ECO:0000256" key="2">
    <source>
        <dbReference type="RuleBase" id="RU003616"/>
    </source>
</evidence>
<dbReference type="GO" id="GO:0005737">
    <property type="term" value="C:cytoplasm"/>
    <property type="evidence" value="ECO:0007669"/>
    <property type="project" value="TreeGrafter"/>
</dbReference>
<dbReference type="PANTHER" id="PTHR46906:SF1">
    <property type="entry name" value="HEAT SHOCK PROTEIN BETA-8"/>
    <property type="match status" value="1"/>
</dbReference>
<dbReference type="Gene3D" id="2.60.40.790">
    <property type="match status" value="1"/>
</dbReference>
<evidence type="ECO:0000313" key="5">
    <source>
        <dbReference type="Ensembl" id="ENSSMAP00000065499.1"/>
    </source>
</evidence>
<organism evidence="5 6">
    <name type="scientific">Scophthalmus maximus</name>
    <name type="common">Turbot</name>
    <name type="synonym">Psetta maxima</name>
    <dbReference type="NCBI Taxonomy" id="52904"/>
    <lineage>
        <taxon>Eukaryota</taxon>
        <taxon>Metazoa</taxon>
        <taxon>Chordata</taxon>
        <taxon>Craniata</taxon>
        <taxon>Vertebrata</taxon>
        <taxon>Euteleostomi</taxon>
        <taxon>Actinopterygii</taxon>
        <taxon>Neopterygii</taxon>
        <taxon>Teleostei</taxon>
        <taxon>Neoteleostei</taxon>
        <taxon>Acanthomorphata</taxon>
        <taxon>Carangaria</taxon>
        <taxon>Pleuronectiformes</taxon>
        <taxon>Pleuronectoidei</taxon>
        <taxon>Scophthalmidae</taxon>
        <taxon>Scophthalmus</taxon>
    </lineage>
</organism>